<feature type="compositionally biased region" description="Acidic residues" evidence="7">
    <location>
        <begin position="819"/>
        <end position="831"/>
    </location>
</feature>
<evidence type="ECO:0000256" key="5">
    <source>
        <dbReference type="ARBA" id="ARBA00048336"/>
    </source>
</evidence>
<evidence type="ECO:0000256" key="3">
    <source>
        <dbReference type="ARBA" id="ARBA00023242"/>
    </source>
</evidence>
<feature type="compositionally biased region" description="Low complexity" evidence="7">
    <location>
        <begin position="412"/>
        <end position="425"/>
    </location>
</feature>
<dbReference type="Pfam" id="PF03031">
    <property type="entry name" value="NIF"/>
    <property type="match status" value="1"/>
</dbReference>
<dbReference type="PANTHER" id="PTHR23081:SF36">
    <property type="entry name" value="RNA POLYMERASE II SUBUNIT A C-TERMINAL DOMAIN PHOSPHATASE"/>
    <property type="match status" value="1"/>
</dbReference>
<dbReference type="SMART" id="SM00292">
    <property type="entry name" value="BRCT"/>
    <property type="match status" value="1"/>
</dbReference>
<evidence type="ECO:0000259" key="8">
    <source>
        <dbReference type="PROSITE" id="PS50172"/>
    </source>
</evidence>
<dbReference type="Pfam" id="PF12738">
    <property type="entry name" value="PTCB-BRCT"/>
    <property type="match status" value="1"/>
</dbReference>
<dbReference type="STRING" id="1108050.A0A0B7FA45"/>
<dbReference type="InterPro" id="IPR023214">
    <property type="entry name" value="HAD_sf"/>
</dbReference>
<dbReference type="CDD" id="cd07521">
    <property type="entry name" value="HAD_FCP1-like"/>
    <property type="match status" value="1"/>
</dbReference>
<protein>
    <recommendedName>
        <fullName evidence="6">RNA polymerase II subunit A C-terminal domain phosphatase</fullName>
        <ecNumber evidence="6">3.1.3.16</ecNumber>
    </recommendedName>
</protein>
<dbReference type="Gene3D" id="3.40.50.1000">
    <property type="entry name" value="HAD superfamily/HAD-like"/>
    <property type="match status" value="1"/>
</dbReference>
<evidence type="ECO:0000256" key="7">
    <source>
        <dbReference type="SAM" id="MobiDB-lite"/>
    </source>
</evidence>
<dbReference type="NCBIfam" id="TIGR02250">
    <property type="entry name" value="FCP1_euk"/>
    <property type="match status" value="1"/>
</dbReference>
<feature type="compositionally biased region" description="Acidic residues" evidence="7">
    <location>
        <begin position="788"/>
        <end position="798"/>
    </location>
</feature>
<feature type="domain" description="FCP1 homology" evidence="9">
    <location>
        <begin position="130"/>
        <end position="308"/>
    </location>
</feature>
<comment type="subcellular location">
    <subcellularLocation>
        <location evidence="1 6">Nucleus</location>
    </subcellularLocation>
</comment>
<evidence type="ECO:0000256" key="4">
    <source>
        <dbReference type="ARBA" id="ARBA00047761"/>
    </source>
</evidence>
<gene>
    <name evidence="10" type="ORF">RSOLAG1IB_06580</name>
</gene>
<dbReference type="SUPFAM" id="SSF52113">
    <property type="entry name" value="BRCT domain"/>
    <property type="match status" value="1"/>
</dbReference>
<comment type="catalytic activity">
    <reaction evidence="5 6">
        <text>O-phospho-L-threonyl-[protein] + H2O = L-threonyl-[protein] + phosphate</text>
        <dbReference type="Rhea" id="RHEA:47004"/>
        <dbReference type="Rhea" id="RHEA-COMP:11060"/>
        <dbReference type="Rhea" id="RHEA-COMP:11605"/>
        <dbReference type="ChEBI" id="CHEBI:15377"/>
        <dbReference type="ChEBI" id="CHEBI:30013"/>
        <dbReference type="ChEBI" id="CHEBI:43474"/>
        <dbReference type="ChEBI" id="CHEBI:61977"/>
        <dbReference type="EC" id="3.1.3.16"/>
    </reaction>
</comment>
<dbReference type="InterPro" id="IPR011947">
    <property type="entry name" value="FCP1_euk"/>
</dbReference>
<dbReference type="InterPro" id="IPR001357">
    <property type="entry name" value="BRCT_dom"/>
</dbReference>
<sequence>MSESLSLRSLGVRCPITVEQLLVEAGDVLLTKGTLLFKWTRGGDRGEVRMPYGGQLVEWQVTDGATISDAGVSIAQVDACKHPVEWGGMCASCGDEVGTYAVRLTHDAVGPTVSHEEAYRIEQETAERLTKARKLSLIVDLDQTVVHATVDPTVGEWMAQGEPNPNYGALKDVARFVLADGSSPDGCWYYIKPRPGLADFLRKLSAKYEMHVYTMGTRAYATEVCNAIDPDGSLFAGRILSRDESGSMTQKNIERLFPVDQSMVVIIDDRADVWNTHQNNLVKVIPYDFFVGIGDINAGLLPKQQNALELPPGATAPQPSPPQQPEPKPESAPKPEQKTTTPPGSPRPTHATIPTPQPQSQPEEEPTSAANLPITDPTPTDPPTPGEGETTATDETDSTAEGQSLPVTSDALVPTPSLSSSTPTLEQVATSESARAKLEAKPSSNDDSVRESLIEAVREERPLAKRLEAMVAEVPTAGTQQNQVEPDAPARAVLRDDDRELDRIALLLDEIHSRFYEAYEQEWVNANPKARKNGARNFNVQKIIPNIKRRVLQGAHILFSSVIPMNVDPASSEYWRQSELFGARCHARLGPEITHVVAAKRGTEKVNQARARGTIAIVRPEWLHRVVTTWTCAPEEDYLLDPADREEFIKRKQGQGAGPSDSIDMAEDAANPGLGESGIGTPLEAEVREQVDNILHGFDYQAELDALMDSDTETDDGNGSVSSRGSTPVPGSSQPLKRQRSVTPGIVTSGLDPSDPLTRSPLAKRKRLSEMRGSSRLGAEVEVNGAEVNEEDDEDEDSSSSSSDSEIADFLADGLFGEGEGDGDGDEETDG</sequence>
<dbReference type="CDD" id="cd17729">
    <property type="entry name" value="BRCT_CTDP1"/>
    <property type="match status" value="1"/>
</dbReference>
<dbReference type="OrthoDB" id="10249888at2759"/>
<dbReference type="SMART" id="SM00577">
    <property type="entry name" value="CPDc"/>
    <property type="match status" value="1"/>
</dbReference>
<dbReference type="InterPro" id="IPR004274">
    <property type="entry name" value="FCP1_dom"/>
</dbReference>
<dbReference type="PROSITE" id="PS50969">
    <property type="entry name" value="FCP1"/>
    <property type="match status" value="1"/>
</dbReference>
<evidence type="ECO:0000256" key="1">
    <source>
        <dbReference type="ARBA" id="ARBA00004123"/>
    </source>
</evidence>
<keyword evidence="11" id="KW-1185">Reference proteome</keyword>
<dbReference type="PANTHER" id="PTHR23081">
    <property type="entry name" value="RNA POLYMERASE II CTD PHOSPHATASE"/>
    <property type="match status" value="1"/>
</dbReference>
<evidence type="ECO:0000313" key="11">
    <source>
        <dbReference type="Proteomes" id="UP000059188"/>
    </source>
</evidence>
<feature type="compositionally biased region" description="Polar residues" evidence="7">
    <location>
        <begin position="717"/>
        <end position="736"/>
    </location>
</feature>
<dbReference type="SUPFAM" id="SSF56784">
    <property type="entry name" value="HAD-like"/>
    <property type="match status" value="1"/>
</dbReference>
<keyword evidence="3 6" id="KW-0539">Nucleus</keyword>
<feature type="region of interest" description="Disordered" evidence="7">
    <location>
        <begin position="308"/>
        <end position="451"/>
    </location>
</feature>
<name>A0A0B7FA45_THACB</name>
<dbReference type="Gene3D" id="3.40.50.10190">
    <property type="entry name" value="BRCT domain"/>
    <property type="match status" value="1"/>
</dbReference>
<proteinExistence type="predicted"/>
<dbReference type="GO" id="GO:0005634">
    <property type="term" value="C:nucleus"/>
    <property type="evidence" value="ECO:0007669"/>
    <property type="project" value="UniProtKB-SubCell"/>
</dbReference>
<keyword evidence="2 6" id="KW-0378">Hydrolase</keyword>
<evidence type="ECO:0000256" key="2">
    <source>
        <dbReference type="ARBA" id="ARBA00022801"/>
    </source>
</evidence>
<feature type="compositionally biased region" description="Basic and acidic residues" evidence="7">
    <location>
        <begin position="327"/>
        <end position="337"/>
    </location>
</feature>
<dbReference type="PROSITE" id="PS50172">
    <property type="entry name" value="BRCT"/>
    <property type="match status" value="1"/>
</dbReference>
<organism evidence="10 11">
    <name type="scientific">Thanatephorus cucumeris (strain AG1-IB / isolate 7/3/14)</name>
    <name type="common">Lettuce bottom rot fungus</name>
    <name type="synonym">Rhizoctonia solani</name>
    <dbReference type="NCBI Taxonomy" id="1108050"/>
    <lineage>
        <taxon>Eukaryota</taxon>
        <taxon>Fungi</taxon>
        <taxon>Dikarya</taxon>
        <taxon>Basidiomycota</taxon>
        <taxon>Agaricomycotina</taxon>
        <taxon>Agaricomycetes</taxon>
        <taxon>Cantharellales</taxon>
        <taxon>Ceratobasidiaceae</taxon>
        <taxon>Rhizoctonia</taxon>
        <taxon>Rhizoctonia solani AG-1</taxon>
    </lineage>
</organism>
<reference evidence="10 11" key="1">
    <citation type="submission" date="2014-11" db="EMBL/GenBank/DDBJ databases">
        <authorList>
            <person name="Wibberg Daniel"/>
        </authorList>
    </citation>
    <scope>NUCLEOTIDE SEQUENCE [LARGE SCALE GENOMIC DNA]</scope>
    <source>
        <strain evidence="10">Rhizoctonia solani AG1-IB 7/3/14</strain>
    </source>
</reference>
<dbReference type="EC" id="3.1.3.16" evidence="6"/>
<feature type="domain" description="BRCT" evidence="8">
    <location>
        <begin position="547"/>
        <end position="640"/>
    </location>
</feature>
<comment type="catalytic activity">
    <reaction evidence="4 6">
        <text>O-phospho-L-seryl-[protein] + H2O = L-seryl-[protein] + phosphate</text>
        <dbReference type="Rhea" id="RHEA:20629"/>
        <dbReference type="Rhea" id="RHEA-COMP:9863"/>
        <dbReference type="Rhea" id="RHEA-COMP:11604"/>
        <dbReference type="ChEBI" id="CHEBI:15377"/>
        <dbReference type="ChEBI" id="CHEBI:29999"/>
        <dbReference type="ChEBI" id="CHEBI:43474"/>
        <dbReference type="ChEBI" id="CHEBI:83421"/>
        <dbReference type="EC" id="3.1.3.16"/>
    </reaction>
</comment>
<dbReference type="InterPro" id="IPR036420">
    <property type="entry name" value="BRCT_dom_sf"/>
</dbReference>
<dbReference type="Proteomes" id="UP000059188">
    <property type="component" value="Unassembled WGS sequence"/>
</dbReference>
<dbReference type="InterPro" id="IPR036412">
    <property type="entry name" value="HAD-like_sf"/>
</dbReference>
<feature type="region of interest" description="Disordered" evidence="7">
    <location>
        <begin position="710"/>
        <end position="831"/>
    </location>
</feature>
<feature type="region of interest" description="Disordered" evidence="7">
    <location>
        <begin position="652"/>
        <end position="680"/>
    </location>
</feature>
<dbReference type="InterPro" id="IPR039189">
    <property type="entry name" value="Fcp1"/>
</dbReference>
<dbReference type="GO" id="GO:0008420">
    <property type="term" value="F:RNA polymerase II CTD heptapeptide repeat phosphatase activity"/>
    <property type="evidence" value="ECO:0007669"/>
    <property type="project" value="UniProtKB-UniRule"/>
</dbReference>
<accession>A0A0B7FA45</accession>
<dbReference type="AlphaFoldDB" id="A0A0B7FA45"/>
<evidence type="ECO:0000313" key="10">
    <source>
        <dbReference type="EMBL" id="CEL53799.1"/>
    </source>
</evidence>
<evidence type="ECO:0000259" key="9">
    <source>
        <dbReference type="PROSITE" id="PS50969"/>
    </source>
</evidence>
<evidence type="ECO:0000256" key="6">
    <source>
        <dbReference type="RuleBase" id="RU366066"/>
    </source>
</evidence>
<dbReference type="EMBL" id="LN679113">
    <property type="protein sequence ID" value="CEL53799.1"/>
    <property type="molecule type" value="Genomic_DNA"/>
</dbReference>
<comment type="function">
    <text evidence="6">This promotes the activity of RNA polymerase II.</text>
</comment>